<dbReference type="GO" id="GO:0008158">
    <property type="term" value="F:hedgehog receptor activity"/>
    <property type="evidence" value="ECO:0007669"/>
    <property type="project" value="TreeGrafter"/>
</dbReference>
<keyword evidence="5" id="KW-0472">Membrane</keyword>
<dbReference type="Proteomes" id="UP000054359">
    <property type="component" value="Unassembled WGS sequence"/>
</dbReference>
<name>A0A087USD2_STEMI</name>
<dbReference type="OrthoDB" id="5873834at2759"/>
<keyword evidence="8" id="KW-1185">Reference proteome</keyword>
<dbReference type="PANTHER" id="PTHR46022:SF1">
    <property type="entry name" value="PROTEIN PATCHED"/>
    <property type="match status" value="1"/>
</dbReference>
<evidence type="ECO:0000256" key="2">
    <source>
        <dbReference type="ARBA" id="ARBA00005585"/>
    </source>
</evidence>
<proteinExistence type="inferred from homology"/>
<evidence type="ECO:0000256" key="3">
    <source>
        <dbReference type="ARBA" id="ARBA00022692"/>
    </source>
</evidence>
<accession>A0A087USD2</accession>
<evidence type="ECO:0000256" key="5">
    <source>
        <dbReference type="ARBA" id="ARBA00023136"/>
    </source>
</evidence>
<dbReference type="AlphaFoldDB" id="A0A087USD2"/>
<sequence>MPLENLFPCAIITPLDCFWEGSKLLGPEFPVKIPILNSNVQWTNLNPQRLIEVMKNFANYVPTITLHTIESFMKRAGITTAYQKKPCLNPADDQCPPTSPNKKSSQPLDIGAELTGGCHGFAAKYMHWPEDVLVGGVTKNKTGYIVRAEALQTVIQLMAEKEMYDYWKEHIKVHNLDWTLDKAKKVLEAWQRKFTEAVLRE</sequence>
<dbReference type="STRING" id="407821.A0A087USD2"/>
<evidence type="ECO:0000256" key="1">
    <source>
        <dbReference type="ARBA" id="ARBA00004141"/>
    </source>
</evidence>
<comment type="subcellular location">
    <subcellularLocation>
        <location evidence="1">Membrane</location>
        <topology evidence="1">Multi-pass membrane protein</topology>
    </subcellularLocation>
</comment>
<reference evidence="7 8" key="1">
    <citation type="submission" date="2013-11" db="EMBL/GenBank/DDBJ databases">
        <title>Genome sequencing of Stegodyphus mimosarum.</title>
        <authorList>
            <person name="Bechsgaard J."/>
        </authorList>
    </citation>
    <scope>NUCLEOTIDE SEQUENCE [LARGE SCALE GENOMIC DNA]</scope>
</reference>
<keyword evidence="3" id="KW-0812">Transmembrane</keyword>
<evidence type="ECO:0000256" key="6">
    <source>
        <dbReference type="ARBA" id="ARBA00023180"/>
    </source>
</evidence>
<dbReference type="GO" id="GO:0045879">
    <property type="term" value="P:negative regulation of smoothened signaling pathway"/>
    <property type="evidence" value="ECO:0007669"/>
    <property type="project" value="TreeGrafter"/>
</dbReference>
<evidence type="ECO:0000313" key="8">
    <source>
        <dbReference type="Proteomes" id="UP000054359"/>
    </source>
</evidence>
<comment type="similarity">
    <text evidence="2">Belongs to the patched family.</text>
</comment>
<feature type="non-terminal residue" evidence="7">
    <location>
        <position position="201"/>
    </location>
</feature>
<gene>
    <name evidence="7" type="ORF">X975_06441</name>
</gene>
<evidence type="ECO:0000256" key="4">
    <source>
        <dbReference type="ARBA" id="ARBA00022989"/>
    </source>
</evidence>
<organism evidence="7 8">
    <name type="scientific">Stegodyphus mimosarum</name>
    <name type="common">African social velvet spider</name>
    <dbReference type="NCBI Taxonomy" id="407821"/>
    <lineage>
        <taxon>Eukaryota</taxon>
        <taxon>Metazoa</taxon>
        <taxon>Ecdysozoa</taxon>
        <taxon>Arthropoda</taxon>
        <taxon>Chelicerata</taxon>
        <taxon>Arachnida</taxon>
        <taxon>Araneae</taxon>
        <taxon>Araneomorphae</taxon>
        <taxon>Entelegynae</taxon>
        <taxon>Eresoidea</taxon>
        <taxon>Eresidae</taxon>
        <taxon>Stegodyphus</taxon>
    </lineage>
</organism>
<evidence type="ECO:0000313" key="7">
    <source>
        <dbReference type="EMBL" id="KFM80271.1"/>
    </source>
</evidence>
<dbReference type="GO" id="GO:0005886">
    <property type="term" value="C:plasma membrane"/>
    <property type="evidence" value="ECO:0007669"/>
    <property type="project" value="TreeGrafter"/>
</dbReference>
<dbReference type="EMBL" id="KK121347">
    <property type="protein sequence ID" value="KFM80271.1"/>
    <property type="molecule type" value="Genomic_DNA"/>
</dbReference>
<protein>
    <submittedName>
        <fullName evidence="7">Protein patched</fullName>
    </submittedName>
</protein>
<dbReference type="PANTHER" id="PTHR46022">
    <property type="entry name" value="PROTEIN PATCHED"/>
    <property type="match status" value="1"/>
</dbReference>
<keyword evidence="6" id="KW-0325">Glycoprotein</keyword>
<dbReference type="GO" id="GO:0097108">
    <property type="term" value="F:hedgehog family protein binding"/>
    <property type="evidence" value="ECO:0007669"/>
    <property type="project" value="TreeGrafter"/>
</dbReference>
<keyword evidence="4" id="KW-1133">Transmembrane helix</keyword>
<dbReference type="GO" id="GO:0005119">
    <property type="term" value="F:smoothened binding"/>
    <property type="evidence" value="ECO:0007669"/>
    <property type="project" value="TreeGrafter"/>
</dbReference>